<sequence length="85" mass="9398">MDSVELSCDESHDGGLVQHFVLEVFEIETGELRYNASSNTAAFHLGNLTPIGTGFRVLVYSVNPKGRSEPFRIDDLIVRQSEKSA</sequence>
<reference evidence="1" key="1">
    <citation type="submission" date="2021-06" db="EMBL/GenBank/DDBJ databases">
        <authorList>
            <person name="Hodson N. C."/>
            <person name="Mongue J. A."/>
            <person name="Jaron S. K."/>
        </authorList>
    </citation>
    <scope>NUCLEOTIDE SEQUENCE</scope>
</reference>
<keyword evidence="2" id="KW-1185">Reference proteome</keyword>
<dbReference type="PANTHER" id="PTHR23278:SF19">
    <property type="entry name" value="OBSCURIN"/>
    <property type="match status" value="1"/>
</dbReference>
<protein>
    <submittedName>
        <fullName evidence="1">Uncharacterized protein</fullName>
    </submittedName>
</protein>
<evidence type="ECO:0000313" key="2">
    <source>
        <dbReference type="Proteomes" id="UP000708208"/>
    </source>
</evidence>
<accession>A0A8J2PCA2</accession>
<name>A0A8J2PCA2_9HEXA</name>
<dbReference type="EMBL" id="CAJVCH010404317">
    <property type="protein sequence ID" value="CAG7817812.1"/>
    <property type="molecule type" value="Genomic_DNA"/>
</dbReference>
<feature type="non-terminal residue" evidence="1">
    <location>
        <position position="85"/>
    </location>
</feature>
<dbReference type="AlphaFoldDB" id="A0A8J2PCA2"/>
<proteinExistence type="predicted"/>
<dbReference type="PANTHER" id="PTHR23278">
    <property type="entry name" value="SIDESTEP PROTEIN"/>
    <property type="match status" value="1"/>
</dbReference>
<comment type="caution">
    <text evidence="1">The sequence shown here is derived from an EMBL/GenBank/DDBJ whole genome shotgun (WGS) entry which is preliminary data.</text>
</comment>
<organism evidence="1 2">
    <name type="scientific">Allacma fusca</name>
    <dbReference type="NCBI Taxonomy" id="39272"/>
    <lineage>
        <taxon>Eukaryota</taxon>
        <taxon>Metazoa</taxon>
        <taxon>Ecdysozoa</taxon>
        <taxon>Arthropoda</taxon>
        <taxon>Hexapoda</taxon>
        <taxon>Collembola</taxon>
        <taxon>Symphypleona</taxon>
        <taxon>Sminthuridae</taxon>
        <taxon>Allacma</taxon>
    </lineage>
</organism>
<dbReference type="OrthoDB" id="6431884at2759"/>
<gene>
    <name evidence="1" type="ORF">AFUS01_LOCUS28356</name>
</gene>
<dbReference type="Proteomes" id="UP000708208">
    <property type="component" value="Unassembled WGS sequence"/>
</dbReference>
<evidence type="ECO:0000313" key="1">
    <source>
        <dbReference type="EMBL" id="CAG7817812.1"/>
    </source>
</evidence>